<proteinExistence type="predicted"/>
<reference evidence="2" key="1">
    <citation type="journal article" date="2019" name="Int. J. Syst. Evol. Microbiol.">
        <title>The Global Catalogue of Microorganisms (GCM) 10K type strain sequencing project: providing services to taxonomists for standard genome sequencing and annotation.</title>
        <authorList>
            <consortium name="The Broad Institute Genomics Platform"/>
            <consortium name="The Broad Institute Genome Sequencing Center for Infectious Disease"/>
            <person name="Wu L."/>
            <person name="Ma J."/>
        </authorList>
    </citation>
    <scope>NUCLEOTIDE SEQUENCE [LARGE SCALE GENOMIC DNA]</scope>
    <source>
        <strain evidence="2">CCM 8980</strain>
    </source>
</reference>
<gene>
    <name evidence="1" type="ORF">ACFQ4P_10095</name>
</gene>
<evidence type="ECO:0000313" key="1">
    <source>
        <dbReference type="EMBL" id="MFD1430598.1"/>
    </source>
</evidence>
<keyword evidence="2" id="KW-1185">Reference proteome</keyword>
<accession>A0ABW4CKQ5</accession>
<dbReference type="Proteomes" id="UP001597196">
    <property type="component" value="Unassembled WGS sequence"/>
</dbReference>
<evidence type="ECO:0000313" key="2">
    <source>
        <dbReference type="Proteomes" id="UP001597196"/>
    </source>
</evidence>
<dbReference type="EMBL" id="JBHTOC010000014">
    <property type="protein sequence ID" value="MFD1430598.1"/>
    <property type="molecule type" value="Genomic_DNA"/>
</dbReference>
<name>A0ABW4CKQ5_9LACO</name>
<sequence>MYGIEKDWQNHDLLRWKEPYLDIFDDTVSVEDLPAYLEKWFGMDGYTMRDGEKDWRGEEVDPDAEYMIIAAYGDIVADYDLQEYAEQKLGAMPHDN</sequence>
<organism evidence="1 2">
    <name type="scientific">Lacticaseibacillus mingshuiensis</name>
    <dbReference type="NCBI Taxonomy" id="2799574"/>
    <lineage>
        <taxon>Bacteria</taxon>
        <taxon>Bacillati</taxon>
        <taxon>Bacillota</taxon>
        <taxon>Bacilli</taxon>
        <taxon>Lactobacillales</taxon>
        <taxon>Lactobacillaceae</taxon>
        <taxon>Lacticaseibacillus</taxon>
    </lineage>
</organism>
<protein>
    <submittedName>
        <fullName evidence="1">Uncharacterized protein</fullName>
    </submittedName>
</protein>
<comment type="caution">
    <text evidence="1">The sequence shown here is derived from an EMBL/GenBank/DDBJ whole genome shotgun (WGS) entry which is preliminary data.</text>
</comment>